<feature type="transmembrane region" description="Helical" evidence="5">
    <location>
        <begin position="350"/>
        <end position="371"/>
    </location>
</feature>
<gene>
    <name evidence="6" type="ORF">OCV51_06940</name>
</gene>
<dbReference type="Proteomes" id="UP001652394">
    <property type="component" value="Unassembled WGS sequence"/>
</dbReference>
<evidence type="ECO:0000313" key="6">
    <source>
        <dbReference type="EMBL" id="MCU6747390.1"/>
    </source>
</evidence>
<feature type="transmembrane region" description="Helical" evidence="5">
    <location>
        <begin position="124"/>
        <end position="142"/>
    </location>
</feature>
<accession>A0ABT2TAT4</accession>
<dbReference type="InterPro" id="IPR050598">
    <property type="entry name" value="AminoAcid_Transporter"/>
</dbReference>
<evidence type="ECO:0000256" key="4">
    <source>
        <dbReference type="ARBA" id="ARBA00023136"/>
    </source>
</evidence>
<evidence type="ECO:0000256" key="3">
    <source>
        <dbReference type="ARBA" id="ARBA00022989"/>
    </source>
</evidence>
<dbReference type="InterPro" id="IPR002293">
    <property type="entry name" value="AA/rel_permease1"/>
</dbReference>
<proteinExistence type="predicted"/>
<comment type="caution">
    <text evidence="6">The sequence shown here is derived from an EMBL/GenBank/DDBJ whole genome shotgun (WGS) entry which is preliminary data.</text>
</comment>
<evidence type="ECO:0000256" key="2">
    <source>
        <dbReference type="ARBA" id="ARBA00022692"/>
    </source>
</evidence>
<dbReference type="PANTHER" id="PTHR11785">
    <property type="entry name" value="AMINO ACID TRANSPORTER"/>
    <property type="match status" value="1"/>
</dbReference>
<evidence type="ECO:0000256" key="5">
    <source>
        <dbReference type="SAM" id="Phobius"/>
    </source>
</evidence>
<dbReference type="RefSeq" id="WP_059066770.1">
    <property type="nucleotide sequence ID" value="NZ_JAOQJX010000008.1"/>
</dbReference>
<feature type="transmembrane region" description="Helical" evidence="5">
    <location>
        <begin position="273"/>
        <end position="299"/>
    </location>
</feature>
<dbReference type="EMBL" id="JAOQJX010000008">
    <property type="protein sequence ID" value="MCU6747390.1"/>
    <property type="molecule type" value="Genomic_DNA"/>
</dbReference>
<name>A0ABT2TAT4_9FIRM</name>
<feature type="transmembrane region" description="Helical" evidence="5">
    <location>
        <begin position="325"/>
        <end position="344"/>
    </location>
</feature>
<keyword evidence="4 5" id="KW-0472">Membrane</keyword>
<keyword evidence="7" id="KW-1185">Reference proteome</keyword>
<protein>
    <submittedName>
        <fullName evidence="6">Amino acid permease</fullName>
    </submittedName>
</protein>
<feature type="transmembrane region" description="Helical" evidence="5">
    <location>
        <begin position="186"/>
        <end position="207"/>
    </location>
</feature>
<comment type="subcellular location">
    <subcellularLocation>
        <location evidence="1">Membrane</location>
        <topology evidence="1">Multi-pass membrane protein</topology>
    </subcellularLocation>
</comment>
<dbReference type="PANTHER" id="PTHR11785:SF512">
    <property type="entry name" value="SOBREMESA, ISOFORM B"/>
    <property type="match status" value="1"/>
</dbReference>
<evidence type="ECO:0000256" key="1">
    <source>
        <dbReference type="ARBA" id="ARBA00004141"/>
    </source>
</evidence>
<feature type="transmembrane region" description="Helical" evidence="5">
    <location>
        <begin position="34"/>
        <end position="56"/>
    </location>
</feature>
<sequence>MSNQLKRKLGLWATIGVSIGTTIGAGIFTSISEVAGASGSALYTILAFAIGGLIIIPQNLIYAELATAYPEDGGHYVYVKHAGWKKLAFLTGWATFWANDPPGIAVVALATAQYAAFLVPMNGLAVKLVAVAVILLFMLMHVRSVEAGSRMNTILTFVKILPFIIIIGCGIFFLKGELITEPAVAGAPVGIMALLAGVSATTWSYDGMSACCYMTGEIKDPKKTMPRALIGSVLIIIVLYVLLTTVITGIIPFEKLVESTAPLADAAAGLPLIGDFAGSFIAIAGIIVVLGATSSVIMFQPRLEYAMAKDGLFFKSFGKVHPKYNTPYFSIIVQCMLAILMVFASNISDLLGYFTVVLLLKNTMAFVTIFVHRKKADYNPLWKAPAWRFMAVISILTSLILVVSTFMWSALQSIIAAVIVVVTGMPAYYIWTKAKEKNREAEQDE</sequence>
<organism evidence="6 7">
    <name type="scientific">Faecalicatena acetigenes</name>
    <dbReference type="NCBI Taxonomy" id="2981790"/>
    <lineage>
        <taxon>Bacteria</taxon>
        <taxon>Bacillati</taxon>
        <taxon>Bacillota</taxon>
        <taxon>Clostridia</taxon>
        <taxon>Lachnospirales</taxon>
        <taxon>Lachnospiraceae</taxon>
        <taxon>Faecalicatena</taxon>
    </lineage>
</organism>
<dbReference type="PIRSF" id="PIRSF006060">
    <property type="entry name" value="AA_transporter"/>
    <property type="match status" value="1"/>
</dbReference>
<reference evidence="6 7" key="1">
    <citation type="journal article" date="2021" name="ISME Commun">
        <title>Automated analysis of genomic sequences facilitates high-throughput and comprehensive description of bacteria.</title>
        <authorList>
            <person name="Hitch T.C.A."/>
        </authorList>
    </citation>
    <scope>NUCLEOTIDE SEQUENCE [LARGE SCALE GENOMIC DNA]</scope>
    <source>
        <strain evidence="6 7">H2_18</strain>
    </source>
</reference>
<dbReference type="Pfam" id="PF13520">
    <property type="entry name" value="AA_permease_2"/>
    <property type="match status" value="1"/>
</dbReference>
<feature type="transmembrane region" description="Helical" evidence="5">
    <location>
        <begin position="414"/>
        <end position="431"/>
    </location>
</feature>
<evidence type="ECO:0000313" key="7">
    <source>
        <dbReference type="Proteomes" id="UP001652394"/>
    </source>
</evidence>
<keyword evidence="2 5" id="KW-0812">Transmembrane</keyword>
<feature type="transmembrane region" description="Helical" evidence="5">
    <location>
        <begin position="387"/>
        <end position="408"/>
    </location>
</feature>
<dbReference type="Gene3D" id="1.20.1740.10">
    <property type="entry name" value="Amino acid/polyamine transporter I"/>
    <property type="match status" value="1"/>
</dbReference>
<feature type="transmembrane region" description="Helical" evidence="5">
    <location>
        <begin position="228"/>
        <end position="253"/>
    </location>
</feature>
<feature type="transmembrane region" description="Helical" evidence="5">
    <location>
        <begin position="154"/>
        <end position="174"/>
    </location>
</feature>
<keyword evidence="3 5" id="KW-1133">Transmembrane helix</keyword>
<feature type="transmembrane region" description="Helical" evidence="5">
    <location>
        <begin position="9"/>
        <end position="28"/>
    </location>
</feature>